<dbReference type="Gene3D" id="3.20.20.10">
    <property type="entry name" value="Alanine racemase"/>
    <property type="match status" value="1"/>
</dbReference>
<sequence>MTPISLQTLTNSKKSWSIFAPKKWQPHLVPSLPKSLNYPSNPSKLSSFKRNLPLKSISRNLSIRDAVSTSEPQTQKFHHCFKKSEDGFCIAKVLRLKMLWRLWKDDPFIYIVSLKLLGMLRLISCRDCWEESQRLLRINPDVDPQVHPYVATGNKSSNLASEMKLQWFLDAVKAHLQELKLVGAHCHLGSTITKVDIFEMQLS</sequence>
<evidence type="ECO:0000259" key="3">
    <source>
        <dbReference type="Pfam" id="PF02784"/>
    </source>
</evidence>
<dbReference type="SUPFAM" id="SSF51419">
    <property type="entry name" value="PLP-binding barrel"/>
    <property type="match status" value="1"/>
</dbReference>
<proteinExistence type="predicted"/>
<evidence type="ECO:0000256" key="1">
    <source>
        <dbReference type="ARBA" id="ARBA00001933"/>
    </source>
</evidence>
<gene>
    <name evidence="4" type="ORF">HAX54_032986</name>
</gene>
<feature type="domain" description="Orn/DAP/Arg decarboxylase 2 N-terminal" evidence="3">
    <location>
        <begin position="127"/>
        <end position="199"/>
    </location>
</feature>
<accession>A0ABS8SD42</accession>
<dbReference type="PANTHER" id="PTHR43727">
    <property type="entry name" value="DIAMINOPIMELATE DECARBOXYLASE"/>
    <property type="match status" value="1"/>
</dbReference>
<protein>
    <recommendedName>
        <fullName evidence="3">Orn/DAP/Arg decarboxylase 2 N-terminal domain-containing protein</fullName>
    </recommendedName>
</protein>
<comment type="caution">
    <text evidence="4">The sequence shown here is derived from an EMBL/GenBank/DDBJ whole genome shotgun (WGS) entry which is preliminary data.</text>
</comment>
<keyword evidence="2" id="KW-0663">Pyridoxal phosphate</keyword>
<reference evidence="4 5" key="1">
    <citation type="journal article" date="2021" name="BMC Genomics">
        <title>Datura genome reveals duplications of psychoactive alkaloid biosynthetic genes and high mutation rate following tissue culture.</title>
        <authorList>
            <person name="Rajewski A."/>
            <person name="Carter-House D."/>
            <person name="Stajich J."/>
            <person name="Litt A."/>
        </authorList>
    </citation>
    <scope>NUCLEOTIDE SEQUENCE [LARGE SCALE GENOMIC DNA]</scope>
    <source>
        <strain evidence="4">AR-01</strain>
    </source>
</reference>
<name>A0ABS8SD42_DATST</name>
<evidence type="ECO:0000313" key="4">
    <source>
        <dbReference type="EMBL" id="MCD7456748.1"/>
    </source>
</evidence>
<dbReference type="InterPro" id="IPR029066">
    <property type="entry name" value="PLP-binding_barrel"/>
</dbReference>
<dbReference type="Proteomes" id="UP000823775">
    <property type="component" value="Unassembled WGS sequence"/>
</dbReference>
<keyword evidence="5" id="KW-1185">Reference proteome</keyword>
<dbReference type="InterPro" id="IPR022644">
    <property type="entry name" value="De-COase2_N"/>
</dbReference>
<evidence type="ECO:0000313" key="5">
    <source>
        <dbReference type="Proteomes" id="UP000823775"/>
    </source>
</evidence>
<dbReference type="EMBL" id="JACEIK010000421">
    <property type="protein sequence ID" value="MCD7456748.1"/>
    <property type="molecule type" value="Genomic_DNA"/>
</dbReference>
<comment type="cofactor">
    <cofactor evidence="1">
        <name>pyridoxal 5'-phosphate</name>
        <dbReference type="ChEBI" id="CHEBI:597326"/>
    </cofactor>
</comment>
<dbReference type="Pfam" id="PF02784">
    <property type="entry name" value="Orn_Arg_deC_N"/>
    <property type="match status" value="1"/>
</dbReference>
<organism evidence="4 5">
    <name type="scientific">Datura stramonium</name>
    <name type="common">Jimsonweed</name>
    <name type="synonym">Common thornapple</name>
    <dbReference type="NCBI Taxonomy" id="4076"/>
    <lineage>
        <taxon>Eukaryota</taxon>
        <taxon>Viridiplantae</taxon>
        <taxon>Streptophyta</taxon>
        <taxon>Embryophyta</taxon>
        <taxon>Tracheophyta</taxon>
        <taxon>Spermatophyta</taxon>
        <taxon>Magnoliopsida</taxon>
        <taxon>eudicotyledons</taxon>
        <taxon>Gunneridae</taxon>
        <taxon>Pentapetalae</taxon>
        <taxon>asterids</taxon>
        <taxon>lamiids</taxon>
        <taxon>Solanales</taxon>
        <taxon>Solanaceae</taxon>
        <taxon>Solanoideae</taxon>
        <taxon>Datureae</taxon>
        <taxon>Datura</taxon>
    </lineage>
</organism>
<dbReference type="PANTHER" id="PTHR43727:SF2">
    <property type="entry name" value="GROUP IV DECARBOXYLASE"/>
    <property type="match status" value="1"/>
</dbReference>
<evidence type="ECO:0000256" key="2">
    <source>
        <dbReference type="ARBA" id="ARBA00022898"/>
    </source>
</evidence>